<keyword evidence="2" id="KW-1185">Reference proteome</keyword>
<comment type="caution">
    <text evidence="1">The sequence shown here is derived from an EMBL/GenBank/DDBJ whole genome shotgun (WGS) entry which is preliminary data.</text>
</comment>
<dbReference type="EMBL" id="FCOB02000010">
    <property type="protein sequence ID" value="SAK62875.1"/>
    <property type="molecule type" value="Genomic_DNA"/>
</dbReference>
<evidence type="ECO:0000313" key="2">
    <source>
        <dbReference type="Proteomes" id="UP000054978"/>
    </source>
</evidence>
<organism evidence="1 2">
    <name type="scientific">Caballeronia ptereochthonis</name>
    <dbReference type="NCBI Taxonomy" id="1777144"/>
    <lineage>
        <taxon>Bacteria</taxon>
        <taxon>Pseudomonadati</taxon>
        <taxon>Pseudomonadota</taxon>
        <taxon>Betaproteobacteria</taxon>
        <taxon>Burkholderiales</taxon>
        <taxon>Burkholderiaceae</taxon>
        <taxon>Caballeronia</taxon>
    </lineage>
</organism>
<protein>
    <submittedName>
        <fullName evidence="1">Acetoacetate decarboxylase</fullName>
    </submittedName>
</protein>
<dbReference type="STRING" id="1777144.AWB83_02565"/>
<gene>
    <name evidence="1" type="ORF">AWB83_02565</name>
</gene>
<sequence>MIRRPSAHGSHTLELFDSVRRRNFCAHVLALPVTTEIARVRGVYGYQLPKWLAEIDVSIESDVTASISALGGKPDLSVNAPLPALRTVAPQSHLGTTTMINRIDGEWHQTLVQTNTLTYAERFLPRNVSLLRHGGPLSQLLDGLGATTILRLDIVKDAQIVLNMPTPLEASRS</sequence>
<name>A0A158AYM4_9BURK</name>
<reference evidence="1" key="1">
    <citation type="submission" date="2016-01" db="EMBL/GenBank/DDBJ databases">
        <authorList>
            <person name="Peeters C."/>
        </authorList>
    </citation>
    <scope>NUCLEOTIDE SEQUENCE [LARGE SCALE GENOMIC DNA]</scope>
    <source>
        <strain evidence="1">LMG 29326</strain>
    </source>
</reference>
<accession>A0A158AYM4</accession>
<evidence type="ECO:0000313" key="1">
    <source>
        <dbReference type="EMBL" id="SAK62875.1"/>
    </source>
</evidence>
<proteinExistence type="predicted"/>
<dbReference type="Proteomes" id="UP000054978">
    <property type="component" value="Unassembled WGS sequence"/>
</dbReference>
<dbReference type="AlphaFoldDB" id="A0A158AYM4"/>